<accession>A0ABS1G3A4</accession>
<sequence>MGQRSLGGKPVVEEEAVSNTIYPLTRKKQRAYSSSDGIGIVELTQFLNHYPFGSTMTILTDGKNLDLIILKDS</sequence>
<organism evidence="1 2">
    <name type="scientific">Listeria ivanovii subsp. londoniensis</name>
    <dbReference type="NCBI Taxonomy" id="202752"/>
    <lineage>
        <taxon>Bacteria</taxon>
        <taxon>Bacillati</taxon>
        <taxon>Bacillota</taxon>
        <taxon>Bacilli</taxon>
        <taxon>Bacillales</taxon>
        <taxon>Listeriaceae</taxon>
        <taxon>Listeria</taxon>
    </lineage>
</organism>
<reference evidence="1 2" key="1">
    <citation type="submission" date="2021-01" db="EMBL/GenBank/DDBJ databases">
        <title>Listeria ivanovii strains from Norway.</title>
        <authorList>
            <person name="Fagerlund A."/>
        </authorList>
    </citation>
    <scope>NUCLEOTIDE SEQUENCE [LARGE SCALE GENOMIC DNA]</scope>
    <source>
        <strain evidence="1 2">MF6989</strain>
    </source>
</reference>
<dbReference type="RefSeq" id="WP_200289095.1">
    <property type="nucleotide sequence ID" value="NZ_JAENOF010000004.1"/>
</dbReference>
<name>A0ABS1G3A4_LISIV</name>
<evidence type="ECO:0000313" key="2">
    <source>
        <dbReference type="Proteomes" id="UP000633035"/>
    </source>
</evidence>
<dbReference type="EMBL" id="JAENOF010000004">
    <property type="protein sequence ID" value="MBK1961362.1"/>
    <property type="molecule type" value="Genomic_DNA"/>
</dbReference>
<keyword evidence="2" id="KW-1185">Reference proteome</keyword>
<gene>
    <name evidence="1" type="ORF">JI642_04500</name>
</gene>
<comment type="caution">
    <text evidence="1">The sequence shown here is derived from an EMBL/GenBank/DDBJ whole genome shotgun (WGS) entry which is preliminary data.</text>
</comment>
<dbReference type="Proteomes" id="UP000633035">
    <property type="component" value="Unassembled WGS sequence"/>
</dbReference>
<evidence type="ECO:0000313" key="1">
    <source>
        <dbReference type="EMBL" id="MBK1961362.1"/>
    </source>
</evidence>
<protein>
    <submittedName>
        <fullName evidence="1">Uncharacterized protein</fullName>
    </submittedName>
</protein>
<proteinExistence type="predicted"/>